<keyword evidence="2" id="KW-0378">Hydrolase</keyword>
<dbReference type="GO" id="GO:0016787">
    <property type="term" value="F:hydrolase activity"/>
    <property type="evidence" value="ECO:0007669"/>
    <property type="project" value="UniProtKB-KW"/>
</dbReference>
<sequence>MRARATSGTHLRYTVSQRKGTLPVNPLRTVSSWSRVSRGQLVAASVLALSLVTTSGVVGAAERHTDTPAAASRADRGWVDTWTAMPQLTEPGNMPPEPFTGRDSVLVDTTLRQTVHVTAGGSRIRLRFSNAFGTTALPITRVSVALPLNGRAGVDAIQPATTRQVTFSGRQSVTVPAGAQMVSDPLDFTLRPGSNLTVTAYLATGQQSLDLTSHPGSRTTSYLVTGDHTRDKDLPGATPVDHWYLLSDVEVVPGRAGAAAAVLGDSLTDGRGSTTNGNDRWPDQLYDRFRTGSGTAGLAVLNQAAGGNRVLNDGLGPNALARLDRDILAHSGVDWLIVFEGVNDIGTAPATAKDQRAVADDLIAAYEQIIVRAHAQDIQVYGATLLPFGGNEGYDDPAGLREATRRTVNNWIRTSGRFDAVLDFDRAVRDPSDVRRLSPGLQVGDWLHLTPEGYRKLAAAVPLQLFRTAKTS</sequence>
<feature type="domain" description="SGNH hydrolase-type esterase" evidence="1">
    <location>
        <begin position="262"/>
        <end position="455"/>
    </location>
</feature>
<evidence type="ECO:0000313" key="3">
    <source>
        <dbReference type="Proteomes" id="UP000325763"/>
    </source>
</evidence>
<dbReference type="EMBL" id="CP023747">
    <property type="protein sequence ID" value="QEV37833.1"/>
    <property type="molecule type" value="Genomic_DNA"/>
</dbReference>
<accession>A0A5P2W1X2</accession>
<dbReference type="InterPro" id="IPR053140">
    <property type="entry name" value="GDSL_Rv0518-like"/>
</dbReference>
<reference evidence="2 3" key="1">
    <citation type="submission" date="2017-09" db="EMBL/GenBank/DDBJ databases">
        <title>Streptomyces genome completion.</title>
        <authorList>
            <person name="Lee N."/>
            <person name="Cho B.-K."/>
        </authorList>
    </citation>
    <scope>NUCLEOTIDE SEQUENCE [LARGE SCALE GENOMIC DNA]</scope>
    <source>
        <strain evidence="2 3">ATCC 14899</strain>
    </source>
</reference>
<dbReference type="KEGG" id="snq:CP978_04140"/>
<organism evidence="2 3">
    <name type="scientific">Streptomyces nodosus</name>
    <dbReference type="NCBI Taxonomy" id="40318"/>
    <lineage>
        <taxon>Bacteria</taxon>
        <taxon>Bacillati</taxon>
        <taxon>Actinomycetota</taxon>
        <taxon>Actinomycetes</taxon>
        <taxon>Kitasatosporales</taxon>
        <taxon>Streptomycetaceae</taxon>
        <taxon>Streptomyces</taxon>
    </lineage>
</organism>
<dbReference type="AlphaFoldDB" id="A0A5P2W1X2"/>
<dbReference type="SUPFAM" id="SSF52266">
    <property type="entry name" value="SGNH hydrolase"/>
    <property type="match status" value="1"/>
</dbReference>
<dbReference type="Proteomes" id="UP000325763">
    <property type="component" value="Chromosome"/>
</dbReference>
<evidence type="ECO:0000259" key="1">
    <source>
        <dbReference type="Pfam" id="PF13472"/>
    </source>
</evidence>
<dbReference type="InterPro" id="IPR013830">
    <property type="entry name" value="SGNH_hydro"/>
</dbReference>
<dbReference type="PANTHER" id="PTHR43784">
    <property type="entry name" value="GDSL-LIKE LIPASE/ACYLHYDROLASE, PUTATIVE (AFU_ORTHOLOGUE AFUA_2G00820)-RELATED"/>
    <property type="match status" value="1"/>
</dbReference>
<evidence type="ECO:0000313" key="2">
    <source>
        <dbReference type="EMBL" id="QEV37833.1"/>
    </source>
</evidence>
<name>A0A5P2W1X2_9ACTN</name>
<dbReference type="OrthoDB" id="1828825at2"/>
<dbReference type="InterPro" id="IPR036514">
    <property type="entry name" value="SGNH_hydro_sf"/>
</dbReference>
<dbReference type="PANTHER" id="PTHR43784:SF2">
    <property type="entry name" value="GDSL-LIKE LIPASE_ACYLHYDROLASE, PUTATIVE (AFU_ORTHOLOGUE AFUA_2G00820)-RELATED"/>
    <property type="match status" value="1"/>
</dbReference>
<dbReference type="Pfam" id="PF13472">
    <property type="entry name" value="Lipase_GDSL_2"/>
    <property type="match status" value="1"/>
</dbReference>
<dbReference type="Gene3D" id="3.40.50.1110">
    <property type="entry name" value="SGNH hydrolase"/>
    <property type="match status" value="1"/>
</dbReference>
<dbReference type="CDD" id="cd01830">
    <property type="entry name" value="XynE_like"/>
    <property type="match status" value="1"/>
</dbReference>
<protein>
    <submittedName>
        <fullName evidence="2">SGNH/GDSL hydrolase family protein</fullName>
    </submittedName>
</protein>
<proteinExistence type="predicted"/>
<gene>
    <name evidence="2" type="ORF">CP978_04140</name>
</gene>